<keyword evidence="1" id="KW-0472">Membrane</keyword>
<evidence type="ECO:0000256" key="1">
    <source>
        <dbReference type="SAM" id="Phobius"/>
    </source>
</evidence>
<feature type="transmembrane region" description="Helical" evidence="1">
    <location>
        <begin position="14"/>
        <end position="34"/>
    </location>
</feature>
<organism evidence="2">
    <name type="scientific">marine metagenome</name>
    <dbReference type="NCBI Taxonomy" id="408172"/>
    <lineage>
        <taxon>unclassified sequences</taxon>
        <taxon>metagenomes</taxon>
        <taxon>ecological metagenomes</taxon>
    </lineage>
</organism>
<dbReference type="AlphaFoldDB" id="A0A381YZS8"/>
<evidence type="ECO:0000313" key="2">
    <source>
        <dbReference type="EMBL" id="SVA82556.1"/>
    </source>
</evidence>
<dbReference type="EMBL" id="UINC01019492">
    <property type="protein sequence ID" value="SVA82556.1"/>
    <property type="molecule type" value="Genomic_DNA"/>
</dbReference>
<sequence length="100" mass="11747">MSINRTINKYWKDWAGLVYLFICLIDFFVAPLVWNIKMEEHCNDKERYPVGVKCEATRWEPMTLQMGGMFHMSFAAILGVAGWKKKDEMEIEHKMNGNNV</sequence>
<reference evidence="2" key="1">
    <citation type="submission" date="2018-05" db="EMBL/GenBank/DDBJ databases">
        <authorList>
            <person name="Lanie J.A."/>
            <person name="Ng W.-L."/>
            <person name="Kazmierczak K.M."/>
            <person name="Andrzejewski T.M."/>
            <person name="Davidsen T.M."/>
            <person name="Wayne K.J."/>
            <person name="Tettelin H."/>
            <person name="Glass J.I."/>
            <person name="Rusch D."/>
            <person name="Podicherti R."/>
            <person name="Tsui H.-C.T."/>
            <person name="Winkler M.E."/>
        </authorList>
    </citation>
    <scope>NUCLEOTIDE SEQUENCE</scope>
</reference>
<protein>
    <submittedName>
        <fullName evidence="2">Uncharacterized protein</fullName>
    </submittedName>
</protein>
<gene>
    <name evidence="2" type="ORF">METZ01_LOCUS135410</name>
</gene>
<name>A0A381YZS8_9ZZZZ</name>
<keyword evidence="1" id="KW-0812">Transmembrane</keyword>
<keyword evidence="1" id="KW-1133">Transmembrane helix</keyword>
<accession>A0A381YZS8</accession>
<feature type="transmembrane region" description="Helical" evidence="1">
    <location>
        <begin position="62"/>
        <end position="83"/>
    </location>
</feature>
<proteinExistence type="predicted"/>